<name>A0A7J8X5G5_GOSAI</name>
<sequence length="79" mass="8782">RCVIVGTIATTLFFGTRRKKRKSSGIEPKPFPRTSGSTAWLINLCFLLSLLAKIGKKHPAVLQKEISMLLSLIIKQVMV</sequence>
<protein>
    <submittedName>
        <fullName evidence="1">Uncharacterized protein</fullName>
    </submittedName>
</protein>
<evidence type="ECO:0000313" key="1">
    <source>
        <dbReference type="EMBL" id="MBA0682194.1"/>
    </source>
</evidence>
<keyword evidence="2" id="KW-1185">Reference proteome</keyword>
<feature type="non-terminal residue" evidence="1">
    <location>
        <position position="1"/>
    </location>
</feature>
<proteinExistence type="predicted"/>
<dbReference type="EMBL" id="JABFAA010000005">
    <property type="protein sequence ID" value="MBA0682194.1"/>
    <property type="molecule type" value="Genomic_DNA"/>
</dbReference>
<organism evidence="1 2">
    <name type="scientific">Gossypium aridum</name>
    <name type="common">American cotton</name>
    <name type="synonym">Erioxylum aridum</name>
    <dbReference type="NCBI Taxonomy" id="34290"/>
    <lineage>
        <taxon>Eukaryota</taxon>
        <taxon>Viridiplantae</taxon>
        <taxon>Streptophyta</taxon>
        <taxon>Embryophyta</taxon>
        <taxon>Tracheophyta</taxon>
        <taxon>Spermatophyta</taxon>
        <taxon>Magnoliopsida</taxon>
        <taxon>eudicotyledons</taxon>
        <taxon>Gunneridae</taxon>
        <taxon>Pentapetalae</taxon>
        <taxon>rosids</taxon>
        <taxon>malvids</taxon>
        <taxon>Malvales</taxon>
        <taxon>Malvaceae</taxon>
        <taxon>Malvoideae</taxon>
        <taxon>Gossypium</taxon>
    </lineage>
</organism>
<gene>
    <name evidence="1" type="ORF">Goari_023930</name>
</gene>
<dbReference type="AlphaFoldDB" id="A0A7J8X5G5"/>
<dbReference type="Proteomes" id="UP000593577">
    <property type="component" value="Unassembled WGS sequence"/>
</dbReference>
<evidence type="ECO:0000313" key="2">
    <source>
        <dbReference type="Proteomes" id="UP000593577"/>
    </source>
</evidence>
<accession>A0A7J8X5G5</accession>
<comment type="caution">
    <text evidence="1">The sequence shown here is derived from an EMBL/GenBank/DDBJ whole genome shotgun (WGS) entry which is preliminary data.</text>
</comment>
<reference evidence="1 2" key="1">
    <citation type="journal article" date="2019" name="Genome Biol. Evol.">
        <title>Insights into the evolution of the New World diploid cottons (Gossypium, subgenus Houzingenia) based on genome sequencing.</title>
        <authorList>
            <person name="Grover C.E."/>
            <person name="Arick M.A. 2nd"/>
            <person name="Thrash A."/>
            <person name="Conover J.L."/>
            <person name="Sanders W.S."/>
            <person name="Peterson D.G."/>
            <person name="Frelichowski J.E."/>
            <person name="Scheffler J.A."/>
            <person name="Scheffler B.E."/>
            <person name="Wendel J.F."/>
        </authorList>
    </citation>
    <scope>NUCLEOTIDE SEQUENCE [LARGE SCALE GENOMIC DNA]</scope>
    <source>
        <strain evidence="1">185</strain>
        <tissue evidence="1">Leaf</tissue>
    </source>
</reference>